<dbReference type="Proteomes" id="UP000001072">
    <property type="component" value="Unassembled WGS sequence"/>
</dbReference>
<gene>
    <name evidence="1" type="ORF">MELLADRAFT_92089</name>
</gene>
<dbReference type="InterPro" id="IPR001680">
    <property type="entry name" value="WD40_rpt"/>
</dbReference>
<dbReference type="InParanoid" id="F4S1H0"/>
<dbReference type="PANTHER" id="PTHR15653:SF0">
    <property type="entry name" value="CONNECTOR OF KINASE TO AP-1, ISOFORM E"/>
    <property type="match status" value="1"/>
</dbReference>
<dbReference type="VEuPathDB" id="FungiDB:MELLADRAFT_92089"/>
<keyword evidence="2" id="KW-1185">Reference proteome</keyword>
<dbReference type="AlphaFoldDB" id="F4S1H0"/>
<dbReference type="Gene3D" id="2.130.10.10">
    <property type="entry name" value="YVTN repeat-like/Quinoprotein amine dehydrogenase"/>
    <property type="match status" value="1"/>
</dbReference>
<dbReference type="GeneID" id="18936122"/>
<dbReference type="PANTHER" id="PTHR15653">
    <property type="entry name" value="STRIATIN"/>
    <property type="match status" value="1"/>
</dbReference>
<protein>
    <submittedName>
        <fullName evidence="1">Uncharacterized protein</fullName>
    </submittedName>
</protein>
<dbReference type="KEGG" id="mlr:MELLADRAFT_92089"/>
<dbReference type="EMBL" id="GL883137">
    <property type="protein sequence ID" value="EGG01562.1"/>
    <property type="molecule type" value="Genomic_DNA"/>
</dbReference>
<dbReference type="SMART" id="SM00320">
    <property type="entry name" value="WD40"/>
    <property type="match status" value="1"/>
</dbReference>
<dbReference type="InterPro" id="IPR036322">
    <property type="entry name" value="WD40_repeat_dom_sf"/>
</dbReference>
<reference evidence="2" key="1">
    <citation type="journal article" date="2011" name="Proc. Natl. Acad. Sci. U.S.A.">
        <title>Obligate biotrophy features unraveled by the genomic analysis of rust fungi.</title>
        <authorList>
            <person name="Duplessis S."/>
            <person name="Cuomo C.A."/>
            <person name="Lin Y.-C."/>
            <person name="Aerts A."/>
            <person name="Tisserant E."/>
            <person name="Veneault-Fourrey C."/>
            <person name="Joly D.L."/>
            <person name="Hacquard S."/>
            <person name="Amselem J."/>
            <person name="Cantarel B.L."/>
            <person name="Chiu R."/>
            <person name="Coutinho P.M."/>
            <person name="Feau N."/>
            <person name="Field M."/>
            <person name="Frey P."/>
            <person name="Gelhaye E."/>
            <person name="Goldberg J."/>
            <person name="Grabherr M.G."/>
            <person name="Kodira C.D."/>
            <person name="Kohler A."/>
            <person name="Kuees U."/>
            <person name="Lindquist E.A."/>
            <person name="Lucas S.M."/>
            <person name="Mago R."/>
            <person name="Mauceli E."/>
            <person name="Morin E."/>
            <person name="Murat C."/>
            <person name="Pangilinan J.L."/>
            <person name="Park R."/>
            <person name="Pearson M."/>
            <person name="Quesneville H."/>
            <person name="Rouhier N."/>
            <person name="Sakthikumar S."/>
            <person name="Salamov A.A."/>
            <person name="Schmutz J."/>
            <person name="Selles B."/>
            <person name="Shapiro H."/>
            <person name="Tanguay P."/>
            <person name="Tuskan G.A."/>
            <person name="Henrissat B."/>
            <person name="Van de Peer Y."/>
            <person name="Rouze P."/>
            <person name="Ellis J.G."/>
            <person name="Dodds P.N."/>
            <person name="Schein J.E."/>
            <person name="Zhong S."/>
            <person name="Hamelin R.C."/>
            <person name="Grigoriev I.V."/>
            <person name="Szabo L.J."/>
            <person name="Martin F."/>
        </authorList>
    </citation>
    <scope>NUCLEOTIDE SEQUENCE [LARGE SCALE GENOMIC DNA]</scope>
    <source>
        <strain evidence="2">98AG31 / pathotype 3-4-7</strain>
    </source>
</reference>
<dbReference type="RefSeq" id="XP_007415153.1">
    <property type="nucleotide sequence ID" value="XM_007415091.1"/>
</dbReference>
<dbReference type="SUPFAM" id="SSF50978">
    <property type="entry name" value="WD40 repeat-like"/>
    <property type="match status" value="1"/>
</dbReference>
<dbReference type="OrthoDB" id="727118at2759"/>
<organism evidence="2">
    <name type="scientific">Melampsora larici-populina (strain 98AG31 / pathotype 3-4-7)</name>
    <name type="common">Poplar leaf rust fungus</name>
    <dbReference type="NCBI Taxonomy" id="747676"/>
    <lineage>
        <taxon>Eukaryota</taxon>
        <taxon>Fungi</taxon>
        <taxon>Dikarya</taxon>
        <taxon>Basidiomycota</taxon>
        <taxon>Pucciniomycotina</taxon>
        <taxon>Pucciniomycetes</taxon>
        <taxon>Pucciniales</taxon>
        <taxon>Melampsoraceae</taxon>
        <taxon>Melampsora</taxon>
    </lineage>
</organism>
<evidence type="ECO:0000313" key="2">
    <source>
        <dbReference type="Proteomes" id="UP000001072"/>
    </source>
</evidence>
<evidence type="ECO:0000313" key="1">
    <source>
        <dbReference type="EMBL" id="EGG01562.1"/>
    </source>
</evidence>
<sequence length="72" mass="8317">MVWSIPTPEHKTYAPFDSRSWLYTFVGHTDEIWDMILLPLKLRDEALLATISEDGTIKVWSADELNSPLKLI</sequence>
<proteinExistence type="predicted"/>
<dbReference type="InterPro" id="IPR015943">
    <property type="entry name" value="WD40/YVTN_repeat-like_dom_sf"/>
</dbReference>
<dbReference type="STRING" id="747676.F4S1H0"/>
<dbReference type="InterPro" id="IPR051488">
    <property type="entry name" value="WD_repeat_striatin"/>
</dbReference>
<name>F4S1H0_MELLP</name>
<accession>F4S1H0</accession>
<dbReference type="HOGENOM" id="CLU_2722726_0_0_1"/>